<feature type="binding site" evidence="5">
    <location>
        <position position="269"/>
    </location>
    <ligand>
        <name>substrate</name>
    </ligand>
</feature>
<evidence type="ECO:0000256" key="3">
    <source>
        <dbReference type="ARBA" id="ARBA00022723"/>
    </source>
</evidence>
<protein>
    <recommendedName>
        <fullName evidence="6">Methionine aminopeptidase</fullName>
        <ecNumber evidence="6">3.4.11.18</ecNumber>
    </recommendedName>
</protein>
<keyword evidence="1 5" id="KW-0031">Aminopeptidase</keyword>
<feature type="domain" description="Peptidase M24" evidence="7">
    <location>
        <begin position="106"/>
        <end position="331"/>
    </location>
</feature>
<dbReference type="Proteomes" id="UP001208570">
    <property type="component" value="Unassembled WGS sequence"/>
</dbReference>
<dbReference type="PANTHER" id="PTHR43330:SF8">
    <property type="entry name" value="METHIONINE AMINOPEPTIDASE 1D, MITOCHONDRIAL"/>
    <property type="match status" value="1"/>
</dbReference>
<dbReference type="Gene3D" id="3.90.230.10">
    <property type="entry name" value="Creatinase/methionine aminopeptidase superfamily"/>
    <property type="match status" value="1"/>
</dbReference>
<dbReference type="GO" id="GO:0006508">
    <property type="term" value="P:proteolysis"/>
    <property type="evidence" value="ECO:0007669"/>
    <property type="project" value="UniProtKB-KW"/>
</dbReference>
<feature type="binding site" evidence="5">
    <location>
        <position position="171"/>
    </location>
    <ligand>
        <name>substrate</name>
    </ligand>
</feature>
<dbReference type="HAMAP" id="MF_01974">
    <property type="entry name" value="MetAP_1"/>
    <property type="match status" value="1"/>
</dbReference>
<dbReference type="InterPro" id="IPR036005">
    <property type="entry name" value="Creatinase/aminopeptidase-like"/>
</dbReference>
<feature type="binding site" evidence="5">
    <location>
        <position position="325"/>
    </location>
    <ligand>
        <name>a divalent metal cation</name>
        <dbReference type="ChEBI" id="CHEBI:60240"/>
        <label>1</label>
    </ligand>
</feature>
<feature type="binding site" evidence="5">
    <location>
        <position position="325"/>
    </location>
    <ligand>
        <name>a divalent metal cation</name>
        <dbReference type="ChEBI" id="CHEBI:60240"/>
        <label>2</label>
        <note>catalytic</note>
    </ligand>
</feature>
<comment type="similarity">
    <text evidence="5">Belongs to the peptidase M24A family. Methionine aminopeptidase type 1 subfamily.</text>
</comment>
<evidence type="ECO:0000256" key="5">
    <source>
        <dbReference type="HAMAP-Rule" id="MF_03174"/>
    </source>
</evidence>
<organism evidence="8 9">
    <name type="scientific">Paralvinella palmiformis</name>
    <dbReference type="NCBI Taxonomy" id="53620"/>
    <lineage>
        <taxon>Eukaryota</taxon>
        <taxon>Metazoa</taxon>
        <taxon>Spiralia</taxon>
        <taxon>Lophotrochozoa</taxon>
        <taxon>Annelida</taxon>
        <taxon>Polychaeta</taxon>
        <taxon>Sedentaria</taxon>
        <taxon>Canalipalpata</taxon>
        <taxon>Terebellida</taxon>
        <taxon>Terebelliformia</taxon>
        <taxon>Alvinellidae</taxon>
        <taxon>Paralvinella</taxon>
    </lineage>
</organism>
<dbReference type="PROSITE" id="PS00680">
    <property type="entry name" value="MAP_1"/>
    <property type="match status" value="1"/>
</dbReference>
<feature type="binding site" evidence="5">
    <location>
        <position position="262"/>
    </location>
    <ligand>
        <name>a divalent metal cation</name>
        <dbReference type="ChEBI" id="CHEBI:60240"/>
        <label>2</label>
        <note>catalytic</note>
    </ligand>
</feature>
<feature type="binding site" evidence="5">
    <location>
        <position position="188"/>
    </location>
    <ligand>
        <name>a divalent metal cation</name>
        <dbReference type="ChEBI" id="CHEBI:60240"/>
        <label>1</label>
    </ligand>
</feature>
<dbReference type="GO" id="GO:0046872">
    <property type="term" value="F:metal ion binding"/>
    <property type="evidence" value="ECO:0007669"/>
    <property type="project" value="UniProtKB-UniRule"/>
</dbReference>
<proteinExistence type="inferred from homology"/>
<keyword evidence="9" id="KW-1185">Reference proteome</keyword>
<sequence length="339" mass="37085">MIFRRLEEEHYLSSPGQQSAQSSPPVMLLYSLPRCFGQRGLLLGVRNLVSVCSCQHHHIVSPGNVSPARLVPDTIQRPPYISRPLIRVLRFRKRQPEIKSAEQIKGMRDSCRLARDILEAAGQFAKEGITTDAIDEFVHEMAISHNAYPSPLNYKGFPKSVCTSVNNVGCHGIPDDRPLEAGDIINIDVTVYLNGYHGDTSSTFLIGDVDEEGQKLVSAARQCRDLAIQICGPGQPLFNIGDNISKVASSLGYQVVPDFCGHGIGDYFHGPPTIVHVVNNVSGKMQEGMTFTIEPVISEGGVEFTVLDDGWTSISKDNSRSAQFEHTILITGNGAEILT</sequence>
<feature type="binding site" evidence="5">
    <location>
        <position position="199"/>
    </location>
    <ligand>
        <name>a divalent metal cation</name>
        <dbReference type="ChEBI" id="CHEBI:60240"/>
        <label>2</label>
        <note>catalytic</note>
    </ligand>
</feature>
<dbReference type="InterPro" id="IPR001714">
    <property type="entry name" value="Pept_M24_MAP"/>
</dbReference>
<feature type="binding site" evidence="5">
    <location>
        <position position="294"/>
    </location>
    <ligand>
        <name>a divalent metal cation</name>
        <dbReference type="ChEBI" id="CHEBI:60240"/>
        <label>2</label>
        <note>catalytic</note>
    </ligand>
</feature>
<dbReference type="PRINTS" id="PR00599">
    <property type="entry name" value="MAPEPTIDASE"/>
</dbReference>
<comment type="caution">
    <text evidence="8">The sequence shown here is derived from an EMBL/GenBank/DDBJ whole genome shotgun (WGS) entry which is preliminary data.</text>
</comment>
<reference evidence="8" key="1">
    <citation type="journal article" date="2023" name="Mol. Biol. Evol.">
        <title>Third-Generation Sequencing Reveals the Adaptive Role of the Epigenome in Three Deep-Sea Polychaetes.</title>
        <authorList>
            <person name="Perez M."/>
            <person name="Aroh O."/>
            <person name="Sun Y."/>
            <person name="Lan Y."/>
            <person name="Juniper S.K."/>
            <person name="Young C.R."/>
            <person name="Angers B."/>
            <person name="Qian P.Y."/>
        </authorList>
    </citation>
    <scope>NUCLEOTIDE SEQUENCE</scope>
    <source>
        <strain evidence="8">P08H-3</strain>
    </source>
</reference>
<comment type="function">
    <text evidence="6">Cotranslationally removes the N-terminal methionine from nascent proteins. The N-terminal methionine is often cleaved when the second residue in the primary sequence is small and uncharged (Met-Ala-, Cys, Gly, Pro, Ser, Thr, or Val).</text>
</comment>
<evidence type="ECO:0000256" key="4">
    <source>
        <dbReference type="ARBA" id="ARBA00022801"/>
    </source>
</evidence>
<dbReference type="InterPro" id="IPR002467">
    <property type="entry name" value="Pept_M24A_MAP1"/>
</dbReference>
<evidence type="ECO:0000313" key="8">
    <source>
        <dbReference type="EMBL" id="KAK2143226.1"/>
    </source>
</evidence>
<dbReference type="EMBL" id="JAODUP010000863">
    <property type="protein sequence ID" value="KAK2143226.1"/>
    <property type="molecule type" value="Genomic_DNA"/>
</dbReference>
<keyword evidence="4 5" id="KW-0378">Hydrolase</keyword>
<dbReference type="AlphaFoldDB" id="A0AAD9IZ33"/>
<evidence type="ECO:0000259" key="7">
    <source>
        <dbReference type="Pfam" id="PF00557"/>
    </source>
</evidence>
<evidence type="ECO:0000256" key="1">
    <source>
        <dbReference type="ARBA" id="ARBA00022438"/>
    </source>
</evidence>
<comment type="cofactor">
    <cofactor evidence="5">
        <name>Co(2+)</name>
        <dbReference type="ChEBI" id="CHEBI:48828"/>
    </cofactor>
    <cofactor evidence="5">
        <name>Zn(2+)</name>
        <dbReference type="ChEBI" id="CHEBI:29105"/>
    </cofactor>
    <cofactor evidence="5">
        <name>Mn(2+)</name>
        <dbReference type="ChEBI" id="CHEBI:29035"/>
    </cofactor>
    <cofactor evidence="5">
        <name>Fe(2+)</name>
        <dbReference type="ChEBI" id="CHEBI:29033"/>
    </cofactor>
    <text evidence="5">Binds 2 divalent metal cations per subunit. Has a high-affinity and a low affinity metal-binding site. The true nature of the physiological cofactor is under debate. The enzyme is active with cobalt, zinc, manganese or divalent iron ions. Most likely, methionine aminopeptidases function as mononuclear Fe(2+)-metalloproteases under physiological conditions, and the catalytically relevant metal-binding site has been assigned to the histidine-containing high-affinity site.</text>
</comment>
<dbReference type="GO" id="GO:0070006">
    <property type="term" value="F:metalloaminopeptidase activity"/>
    <property type="evidence" value="ECO:0007669"/>
    <property type="project" value="UniProtKB-UniRule"/>
</dbReference>
<dbReference type="PANTHER" id="PTHR43330">
    <property type="entry name" value="METHIONINE AMINOPEPTIDASE"/>
    <property type="match status" value="1"/>
</dbReference>
<dbReference type="SUPFAM" id="SSF55920">
    <property type="entry name" value="Creatinase/aminopeptidase"/>
    <property type="match status" value="1"/>
</dbReference>
<comment type="catalytic activity">
    <reaction evidence="5 6">
        <text>Release of N-terminal amino acids, preferentially methionine, from peptides and arylamides.</text>
        <dbReference type="EC" id="3.4.11.18"/>
    </reaction>
</comment>
<evidence type="ECO:0000313" key="9">
    <source>
        <dbReference type="Proteomes" id="UP001208570"/>
    </source>
</evidence>
<name>A0AAD9IZ33_9ANNE</name>
<gene>
    <name evidence="8" type="ORF">LSH36_863g00029</name>
</gene>
<dbReference type="CDD" id="cd01086">
    <property type="entry name" value="MetAP1"/>
    <property type="match status" value="1"/>
</dbReference>
<dbReference type="InterPro" id="IPR000994">
    <property type="entry name" value="Pept_M24"/>
</dbReference>
<keyword evidence="3 5" id="KW-0479">Metal-binding</keyword>
<evidence type="ECO:0000256" key="2">
    <source>
        <dbReference type="ARBA" id="ARBA00022670"/>
    </source>
</evidence>
<dbReference type="EC" id="3.4.11.18" evidence="6"/>
<dbReference type="GO" id="GO:0004239">
    <property type="term" value="F:initiator methionyl aminopeptidase activity"/>
    <property type="evidence" value="ECO:0007669"/>
    <property type="project" value="UniProtKB-UniRule"/>
</dbReference>
<feature type="binding site" evidence="5">
    <location>
        <position position="199"/>
    </location>
    <ligand>
        <name>a divalent metal cation</name>
        <dbReference type="ChEBI" id="CHEBI:60240"/>
        <label>1</label>
    </ligand>
</feature>
<evidence type="ECO:0000256" key="6">
    <source>
        <dbReference type="RuleBase" id="RU003653"/>
    </source>
</evidence>
<accession>A0AAD9IZ33</accession>
<dbReference type="Pfam" id="PF00557">
    <property type="entry name" value="Peptidase_M24"/>
    <property type="match status" value="1"/>
</dbReference>
<dbReference type="NCBIfam" id="TIGR00500">
    <property type="entry name" value="met_pdase_I"/>
    <property type="match status" value="1"/>
</dbReference>
<keyword evidence="2 5" id="KW-0645">Protease</keyword>